<gene>
    <name evidence="1" type="ORF">J4Q44_G00309460</name>
</gene>
<sequence>MSFTWSVTILTDCRNTAQNIALMLPQKHLDLKVNVLINYLGTGIMKDSELYSIWITETEGAISANMGTLPLNFNEALVLNFRDTD</sequence>
<name>A0AAN8QI55_9TELE</name>
<dbReference type="EMBL" id="JAGTTL010000029">
    <property type="protein sequence ID" value="KAK6299436.1"/>
    <property type="molecule type" value="Genomic_DNA"/>
</dbReference>
<protein>
    <submittedName>
        <fullName evidence="1">Uncharacterized protein</fullName>
    </submittedName>
</protein>
<keyword evidence="2" id="KW-1185">Reference proteome</keyword>
<dbReference type="AlphaFoldDB" id="A0AAN8QI55"/>
<organism evidence="1 2">
    <name type="scientific">Coregonus suidteri</name>
    <dbReference type="NCBI Taxonomy" id="861788"/>
    <lineage>
        <taxon>Eukaryota</taxon>
        <taxon>Metazoa</taxon>
        <taxon>Chordata</taxon>
        <taxon>Craniata</taxon>
        <taxon>Vertebrata</taxon>
        <taxon>Euteleostomi</taxon>
        <taxon>Actinopterygii</taxon>
        <taxon>Neopterygii</taxon>
        <taxon>Teleostei</taxon>
        <taxon>Protacanthopterygii</taxon>
        <taxon>Salmoniformes</taxon>
        <taxon>Salmonidae</taxon>
        <taxon>Coregoninae</taxon>
        <taxon>Coregonus</taxon>
    </lineage>
</organism>
<proteinExistence type="predicted"/>
<accession>A0AAN8QI55</accession>
<comment type="caution">
    <text evidence="1">The sequence shown here is derived from an EMBL/GenBank/DDBJ whole genome shotgun (WGS) entry which is preliminary data.</text>
</comment>
<evidence type="ECO:0000313" key="2">
    <source>
        <dbReference type="Proteomes" id="UP001356427"/>
    </source>
</evidence>
<dbReference type="Proteomes" id="UP001356427">
    <property type="component" value="Unassembled WGS sequence"/>
</dbReference>
<reference evidence="1 2" key="1">
    <citation type="submission" date="2021-04" db="EMBL/GenBank/DDBJ databases">
        <authorList>
            <person name="De Guttry C."/>
            <person name="Zahm M."/>
            <person name="Klopp C."/>
            <person name="Cabau C."/>
            <person name="Louis A."/>
            <person name="Berthelot C."/>
            <person name="Parey E."/>
            <person name="Roest Crollius H."/>
            <person name="Montfort J."/>
            <person name="Robinson-Rechavi M."/>
            <person name="Bucao C."/>
            <person name="Bouchez O."/>
            <person name="Gislard M."/>
            <person name="Lluch J."/>
            <person name="Milhes M."/>
            <person name="Lampietro C."/>
            <person name="Lopez Roques C."/>
            <person name="Donnadieu C."/>
            <person name="Braasch I."/>
            <person name="Desvignes T."/>
            <person name="Postlethwait J."/>
            <person name="Bobe J."/>
            <person name="Wedekind C."/>
            <person name="Guiguen Y."/>
        </authorList>
    </citation>
    <scope>NUCLEOTIDE SEQUENCE [LARGE SCALE GENOMIC DNA]</scope>
    <source>
        <strain evidence="1">Cs_M1</strain>
        <tissue evidence="1">Blood</tissue>
    </source>
</reference>
<evidence type="ECO:0000313" key="1">
    <source>
        <dbReference type="EMBL" id="KAK6299436.1"/>
    </source>
</evidence>